<protein>
    <submittedName>
        <fullName evidence="1">Uncharacterized protein</fullName>
    </submittedName>
</protein>
<geneLocation type="plasmid" evidence="1">
    <name>pRHBSTW-00116_4</name>
</geneLocation>
<dbReference type="Proteomes" id="UP000591803">
    <property type="component" value="Unassembled WGS sequence"/>
</dbReference>
<evidence type="ECO:0000313" key="1">
    <source>
        <dbReference type="EMBL" id="MBA8065759.1"/>
    </source>
</evidence>
<dbReference type="AlphaFoldDB" id="A0A7W3DA52"/>
<comment type="caution">
    <text evidence="1">The sequence shown here is derived from an EMBL/GenBank/DDBJ whole genome shotgun (WGS) entry which is preliminary data.</text>
</comment>
<dbReference type="EMBL" id="JABXRI010000004">
    <property type="protein sequence ID" value="MBA8065759.1"/>
    <property type="molecule type" value="Genomic_DNA"/>
</dbReference>
<accession>A0A7W3DA52</accession>
<name>A0A7W3DA52_CITFR</name>
<keyword evidence="1" id="KW-0614">Plasmid</keyword>
<gene>
    <name evidence="1" type="ORF">HV077_26110</name>
</gene>
<reference evidence="1 2" key="1">
    <citation type="submission" date="2020-06" db="EMBL/GenBank/DDBJ databases">
        <title>REHAB project genomes.</title>
        <authorList>
            <person name="Shaw L.P."/>
        </authorList>
    </citation>
    <scope>NUCLEOTIDE SEQUENCE [LARGE SCALE GENOMIC DNA]</scope>
    <source>
        <strain evidence="1 2">RHBSTW-00116</strain>
        <plasmid evidence="1">pRHBSTW-00116_4</plasmid>
    </source>
</reference>
<evidence type="ECO:0000313" key="2">
    <source>
        <dbReference type="Proteomes" id="UP000591803"/>
    </source>
</evidence>
<proteinExistence type="predicted"/>
<sequence>MPDLKEILKNSLFNQVDDSVSAPISIRLPTVLNNQLEELSQSMKCSKASLITEFIKGGVAVTNELLKEDSLISDELKEQMIAGQREESDVFSLDRKTFMLNTNYNNDEETHFDMLKNQEAAAFCKGWKEYICQLSKGDTVYLYQSGVGIIASGVVDGELVKSEHYGVADDKYAKPLKDFKTGFKAISARRFKELTGGGANFRRTMIELTSVQAHAIAQEIEKLTAKQ</sequence>
<organism evidence="1 2">
    <name type="scientific">Citrobacter freundii</name>
    <dbReference type="NCBI Taxonomy" id="546"/>
    <lineage>
        <taxon>Bacteria</taxon>
        <taxon>Pseudomonadati</taxon>
        <taxon>Pseudomonadota</taxon>
        <taxon>Gammaproteobacteria</taxon>
        <taxon>Enterobacterales</taxon>
        <taxon>Enterobacteriaceae</taxon>
        <taxon>Citrobacter</taxon>
        <taxon>Citrobacter freundii complex</taxon>
    </lineage>
</organism>